<dbReference type="AlphaFoldDB" id="A0A059EBI1"/>
<reference evidence="1 4" key="2">
    <citation type="journal article" date="2018" name="Nat. Biotechnol.">
        <title>A standardized bacterial taxonomy based on genome phylogeny substantially revises the tree of life.</title>
        <authorList>
            <person name="Parks D.H."/>
            <person name="Chuvochina M."/>
            <person name="Waite D.W."/>
            <person name="Rinke C."/>
            <person name="Skarshewski A."/>
            <person name="Chaumeil P.A."/>
            <person name="Hugenholtz P."/>
        </authorList>
    </citation>
    <scope>NUCLEOTIDE SEQUENCE [LARGE SCALE GENOMIC DNA]</scope>
    <source>
        <strain evidence="1">UBA8557</strain>
    </source>
</reference>
<keyword evidence="3" id="KW-1185">Reference proteome</keyword>
<evidence type="ECO:0000313" key="3">
    <source>
        <dbReference type="Proteomes" id="UP000024547"/>
    </source>
</evidence>
<accession>A0A059EBI1</accession>
<reference evidence="2 3" key="1">
    <citation type="journal article" date="2014" name="Antonie Van Leeuwenhoek">
        <title>Hyphomonas beringensis sp. nov. and Hyphomonas chukchiensis sp. nov., isolated from surface seawater of the Bering Sea and Chukchi Sea.</title>
        <authorList>
            <person name="Li C."/>
            <person name="Lai Q."/>
            <person name="Li G."/>
            <person name="Dong C."/>
            <person name="Wang J."/>
            <person name="Liao Y."/>
            <person name="Shao Z."/>
        </authorList>
    </citation>
    <scope>NUCLEOTIDE SEQUENCE [LARGE SCALE GENOMIC DNA]</scope>
    <source>
        <strain evidence="2 3">22II1-22F38</strain>
    </source>
</reference>
<gene>
    <name evidence="1" type="ORF">DCG65_11280</name>
    <name evidence="2" type="ORF">HY36_00795</name>
</gene>
<name>A0A059EBI1_9PROT</name>
<evidence type="ECO:0000313" key="2">
    <source>
        <dbReference type="EMBL" id="KCZ64940.1"/>
    </source>
</evidence>
<dbReference type="STRING" id="1280948.HY36_00795"/>
<dbReference type="EMBL" id="DMBR01000342">
    <property type="protein sequence ID" value="HAE95136.1"/>
    <property type="molecule type" value="Genomic_DNA"/>
</dbReference>
<dbReference type="Proteomes" id="UP000259173">
    <property type="component" value="Unassembled WGS sequence"/>
</dbReference>
<protein>
    <submittedName>
        <fullName evidence="2">Uncharacterized protein</fullName>
    </submittedName>
</protein>
<comment type="caution">
    <text evidence="2">The sequence shown here is derived from an EMBL/GenBank/DDBJ whole genome shotgun (WGS) entry which is preliminary data.</text>
</comment>
<sequence>MTVSPVTGGAECAGVWQPDVMARGAVSAAPLIAAPPDRASRREIPAVDCLEWGMFDHLAGNWLASD</sequence>
<evidence type="ECO:0000313" key="1">
    <source>
        <dbReference type="EMBL" id="HAE95136.1"/>
    </source>
</evidence>
<dbReference type="EMBL" id="AWFH01000001">
    <property type="protein sequence ID" value="KCZ64940.1"/>
    <property type="molecule type" value="Genomic_DNA"/>
</dbReference>
<dbReference type="Proteomes" id="UP000024547">
    <property type="component" value="Unassembled WGS sequence"/>
</dbReference>
<organism evidence="2 3">
    <name type="scientific">Hyphomonas atlantica</name>
    <dbReference type="NCBI Taxonomy" id="1280948"/>
    <lineage>
        <taxon>Bacteria</taxon>
        <taxon>Pseudomonadati</taxon>
        <taxon>Pseudomonadota</taxon>
        <taxon>Alphaproteobacteria</taxon>
        <taxon>Hyphomonadales</taxon>
        <taxon>Hyphomonadaceae</taxon>
        <taxon>Hyphomonas</taxon>
    </lineage>
</organism>
<dbReference type="RefSeq" id="WP_035546947.1">
    <property type="nucleotide sequence ID" value="NZ_AWFH01000001.1"/>
</dbReference>
<evidence type="ECO:0000313" key="4">
    <source>
        <dbReference type="Proteomes" id="UP000259173"/>
    </source>
</evidence>
<proteinExistence type="predicted"/>